<feature type="compositionally biased region" description="Pro residues" evidence="1">
    <location>
        <begin position="9"/>
        <end position="20"/>
    </location>
</feature>
<proteinExistence type="predicted"/>
<feature type="compositionally biased region" description="Basic and acidic residues" evidence="1">
    <location>
        <begin position="21"/>
        <end position="34"/>
    </location>
</feature>
<name>A0ABR2Z6X7_9AGAR</name>
<feature type="compositionally biased region" description="Acidic residues" evidence="1">
    <location>
        <begin position="157"/>
        <end position="166"/>
    </location>
</feature>
<feature type="compositionally biased region" description="Basic and acidic residues" evidence="1">
    <location>
        <begin position="74"/>
        <end position="95"/>
    </location>
</feature>
<feature type="compositionally biased region" description="Low complexity" evidence="1">
    <location>
        <begin position="96"/>
        <end position="108"/>
    </location>
</feature>
<sequence length="229" mass="26275">MASTERKPIPPSSPMYYPPEPVERPKPADLESIWKNRVGLQRVRNSQQRTYGHTEIPDQGIGFDEDGIPVDKSTTPREVWDRDYQGSQQDTRDRGSQPPIGNGGNQPPTHYGGAAGGNPGDPGGDSSDGDSRRGNDDRPRKEDKKPKRNRRGRTPWDDESSDDDGESQYSTDSVYSELEDEPGLRTKGDRRRHRLHEAHLYEMDKLDAKSRRHWRKRLHYKYRTQIREA</sequence>
<feature type="region of interest" description="Disordered" evidence="1">
    <location>
        <begin position="1"/>
        <end position="193"/>
    </location>
</feature>
<evidence type="ECO:0000313" key="3">
    <source>
        <dbReference type="Proteomes" id="UP001437256"/>
    </source>
</evidence>
<comment type="caution">
    <text evidence="2">The sequence shown here is derived from an EMBL/GenBank/DDBJ whole genome shotgun (WGS) entry which is preliminary data.</text>
</comment>
<feature type="compositionally biased region" description="Basic and acidic residues" evidence="1">
    <location>
        <begin position="129"/>
        <end position="145"/>
    </location>
</feature>
<keyword evidence="3" id="KW-1185">Reference proteome</keyword>
<feature type="compositionally biased region" description="Gly residues" evidence="1">
    <location>
        <begin position="113"/>
        <end position="123"/>
    </location>
</feature>
<protein>
    <submittedName>
        <fullName evidence="2">Uncharacterized protein</fullName>
    </submittedName>
</protein>
<reference evidence="2 3" key="1">
    <citation type="submission" date="2024-05" db="EMBL/GenBank/DDBJ databases">
        <title>A draft genome resource for the thread blight pathogen Marasmius tenuissimus strain MS-2.</title>
        <authorList>
            <person name="Yulfo-Soto G.E."/>
            <person name="Baruah I.K."/>
            <person name="Amoako-Attah I."/>
            <person name="Bukari Y."/>
            <person name="Meinhardt L.W."/>
            <person name="Bailey B.A."/>
            <person name="Cohen S.P."/>
        </authorList>
    </citation>
    <scope>NUCLEOTIDE SEQUENCE [LARGE SCALE GENOMIC DNA]</scope>
    <source>
        <strain evidence="2 3">MS-2</strain>
    </source>
</reference>
<evidence type="ECO:0000313" key="2">
    <source>
        <dbReference type="EMBL" id="KAL0056538.1"/>
    </source>
</evidence>
<feature type="non-terminal residue" evidence="2">
    <location>
        <position position="229"/>
    </location>
</feature>
<dbReference type="Proteomes" id="UP001437256">
    <property type="component" value="Unassembled WGS sequence"/>
</dbReference>
<accession>A0ABR2Z6X7</accession>
<evidence type="ECO:0000256" key="1">
    <source>
        <dbReference type="SAM" id="MobiDB-lite"/>
    </source>
</evidence>
<gene>
    <name evidence="2" type="ORF">AAF712_016857</name>
</gene>
<organism evidence="2 3">
    <name type="scientific">Marasmius tenuissimus</name>
    <dbReference type="NCBI Taxonomy" id="585030"/>
    <lineage>
        <taxon>Eukaryota</taxon>
        <taxon>Fungi</taxon>
        <taxon>Dikarya</taxon>
        <taxon>Basidiomycota</taxon>
        <taxon>Agaricomycotina</taxon>
        <taxon>Agaricomycetes</taxon>
        <taxon>Agaricomycetidae</taxon>
        <taxon>Agaricales</taxon>
        <taxon>Marasmiineae</taxon>
        <taxon>Marasmiaceae</taxon>
        <taxon>Marasmius</taxon>
    </lineage>
</organism>
<dbReference type="EMBL" id="JBBXMP010001435">
    <property type="protein sequence ID" value="KAL0056538.1"/>
    <property type="molecule type" value="Genomic_DNA"/>
</dbReference>